<feature type="transmembrane region" description="Helical" evidence="9">
    <location>
        <begin position="61"/>
        <end position="83"/>
    </location>
</feature>
<comment type="similarity">
    <text evidence="2">Belongs to the ABC-2 integral membrane protein family.</text>
</comment>
<dbReference type="Pfam" id="PF01061">
    <property type="entry name" value="ABC2_membrane"/>
    <property type="match status" value="1"/>
</dbReference>
<comment type="subcellular location">
    <subcellularLocation>
        <location evidence="1">Cell membrane</location>
        <topology evidence="1">Multi-pass membrane protein</topology>
    </subcellularLocation>
</comment>
<dbReference type="InterPro" id="IPR013525">
    <property type="entry name" value="ABC2_TM"/>
</dbReference>
<evidence type="ECO:0000256" key="7">
    <source>
        <dbReference type="ARBA" id="ARBA00023047"/>
    </source>
</evidence>
<feature type="transmembrane region" description="Helical" evidence="9">
    <location>
        <begin position="252"/>
        <end position="272"/>
    </location>
</feature>
<evidence type="ECO:0000256" key="1">
    <source>
        <dbReference type="ARBA" id="ARBA00004651"/>
    </source>
</evidence>
<evidence type="ECO:0000256" key="2">
    <source>
        <dbReference type="ARBA" id="ARBA00007783"/>
    </source>
</evidence>
<dbReference type="GO" id="GO:0015774">
    <property type="term" value="P:polysaccharide transport"/>
    <property type="evidence" value="ECO:0007669"/>
    <property type="project" value="UniProtKB-KW"/>
</dbReference>
<name>A0A933S5P1_RHOPL</name>
<sequence length="282" mass="31967">MTGAATAGAVEREIVFDTGAVSQKSLAARDIIDGLSNFPLWSMIGWRDIKQRYRRSTLGPFWLTLSMAFMVTGLGLVYGALFRMELSKYLPFLCLGLILWEFISKSIIEGASSFVLLEGLIKQIRLPLTTHIASTIWRNVIVLGHNAAIYLVVATIFQINPGWNALWFIPAFFVVTLNLTWIALLLAILCTRFRDVSLIVQSVVQMLFFVTPIFWSPSLMPGRTILVHGNPFYHMVEVLRAPILGEPVPLDSWVFVSVMLVVGWITSFYLFAKFRRRIAYWL</sequence>
<organism evidence="11 12">
    <name type="scientific">Rhodopseudomonas palustris</name>
    <dbReference type="NCBI Taxonomy" id="1076"/>
    <lineage>
        <taxon>Bacteria</taxon>
        <taxon>Pseudomonadati</taxon>
        <taxon>Pseudomonadota</taxon>
        <taxon>Alphaproteobacteria</taxon>
        <taxon>Hyphomicrobiales</taxon>
        <taxon>Nitrobacteraceae</taxon>
        <taxon>Rhodopseudomonas</taxon>
    </lineage>
</organism>
<evidence type="ECO:0000256" key="6">
    <source>
        <dbReference type="ARBA" id="ARBA00022989"/>
    </source>
</evidence>
<dbReference type="GO" id="GO:0005886">
    <property type="term" value="C:plasma membrane"/>
    <property type="evidence" value="ECO:0007669"/>
    <property type="project" value="UniProtKB-SubCell"/>
</dbReference>
<keyword evidence="4" id="KW-1003">Cell membrane</keyword>
<evidence type="ECO:0000256" key="3">
    <source>
        <dbReference type="ARBA" id="ARBA00022448"/>
    </source>
</evidence>
<evidence type="ECO:0000256" key="8">
    <source>
        <dbReference type="ARBA" id="ARBA00023136"/>
    </source>
</evidence>
<evidence type="ECO:0000256" key="5">
    <source>
        <dbReference type="ARBA" id="ARBA00022692"/>
    </source>
</evidence>
<proteinExistence type="inferred from homology"/>
<gene>
    <name evidence="11" type="ORF">HZA66_23990</name>
</gene>
<reference evidence="11" key="1">
    <citation type="submission" date="2020-07" db="EMBL/GenBank/DDBJ databases">
        <title>Huge and variable diversity of episymbiotic CPR bacteria and DPANN archaea in groundwater ecosystems.</title>
        <authorList>
            <person name="He C.Y."/>
            <person name="Keren R."/>
            <person name="Whittaker M."/>
            <person name="Farag I.F."/>
            <person name="Doudna J."/>
            <person name="Cate J.H.D."/>
            <person name="Banfield J.F."/>
        </authorList>
    </citation>
    <scope>NUCLEOTIDE SEQUENCE</scope>
    <source>
        <strain evidence="11">NC_groundwater_1818_Pr3_B-0.1um_66_35</strain>
    </source>
</reference>
<dbReference type="Proteomes" id="UP000782519">
    <property type="component" value="Unassembled WGS sequence"/>
</dbReference>
<feature type="transmembrane region" description="Helical" evidence="9">
    <location>
        <begin position="165"/>
        <end position="189"/>
    </location>
</feature>
<feature type="transmembrane region" description="Helical" evidence="9">
    <location>
        <begin position="89"/>
        <end position="116"/>
    </location>
</feature>
<evidence type="ECO:0000256" key="4">
    <source>
        <dbReference type="ARBA" id="ARBA00022475"/>
    </source>
</evidence>
<feature type="transmembrane region" description="Helical" evidence="9">
    <location>
        <begin position="136"/>
        <end position="159"/>
    </location>
</feature>
<accession>A0A933S5P1</accession>
<protein>
    <submittedName>
        <fullName evidence="11">ABC transporter permease</fullName>
    </submittedName>
</protein>
<evidence type="ECO:0000259" key="10">
    <source>
        <dbReference type="Pfam" id="PF01061"/>
    </source>
</evidence>
<keyword evidence="6 9" id="KW-1133">Transmembrane helix</keyword>
<feature type="domain" description="ABC-2 type transporter transmembrane" evidence="10">
    <location>
        <begin position="42"/>
        <end position="241"/>
    </location>
</feature>
<keyword evidence="8 9" id="KW-0472">Membrane</keyword>
<feature type="transmembrane region" description="Helical" evidence="9">
    <location>
        <begin position="196"/>
        <end position="215"/>
    </location>
</feature>
<dbReference type="PANTHER" id="PTHR30413:SF10">
    <property type="entry name" value="CAPSULE POLYSACCHARIDE EXPORT INNER-MEMBRANE PROTEIN CTRC"/>
    <property type="match status" value="1"/>
</dbReference>
<dbReference type="AlphaFoldDB" id="A0A933S5P1"/>
<evidence type="ECO:0000313" key="12">
    <source>
        <dbReference type="Proteomes" id="UP000782519"/>
    </source>
</evidence>
<evidence type="ECO:0000313" key="11">
    <source>
        <dbReference type="EMBL" id="MBI5132513.1"/>
    </source>
</evidence>
<keyword evidence="7" id="KW-0625">Polysaccharide transport</keyword>
<dbReference type="EMBL" id="JACRJB010000067">
    <property type="protein sequence ID" value="MBI5132513.1"/>
    <property type="molecule type" value="Genomic_DNA"/>
</dbReference>
<keyword evidence="7" id="KW-0762">Sugar transport</keyword>
<dbReference type="PANTHER" id="PTHR30413">
    <property type="entry name" value="INNER MEMBRANE TRANSPORT PERMEASE"/>
    <property type="match status" value="1"/>
</dbReference>
<keyword evidence="3" id="KW-0813">Transport</keyword>
<evidence type="ECO:0000256" key="9">
    <source>
        <dbReference type="SAM" id="Phobius"/>
    </source>
</evidence>
<keyword evidence="5 9" id="KW-0812">Transmembrane</keyword>
<dbReference type="GO" id="GO:0015920">
    <property type="term" value="P:lipopolysaccharide transport"/>
    <property type="evidence" value="ECO:0007669"/>
    <property type="project" value="TreeGrafter"/>
</dbReference>
<dbReference type="GO" id="GO:0140359">
    <property type="term" value="F:ABC-type transporter activity"/>
    <property type="evidence" value="ECO:0007669"/>
    <property type="project" value="InterPro"/>
</dbReference>
<comment type="caution">
    <text evidence="11">The sequence shown here is derived from an EMBL/GenBank/DDBJ whole genome shotgun (WGS) entry which is preliminary data.</text>
</comment>